<dbReference type="Pfam" id="PF00963">
    <property type="entry name" value="Cohesin"/>
    <property type="match status" value="1"/>
</dbReference>
<name>A0A1F6MAG7_9BACT</name>
<dbReference type="CDD" id="cd08547">
    <property type="entry name" value="Type_II_cohesin"/>
    <property type="match status" value="1"/>
</dbReference>
<feature type="transmembrane region" description="Helical" evidence="1">
    <location>
        <begin position="277"/>
        <end position="296"/>
    </location>
</feature>
<sequence>MKEEKKYYKWKIIIIAIFVFIFFPALARASDFFFDSTSEELYQGDTFVVQLKLSTADNLINAVEGTLSFDNTKLEVKEISAGGSIFSLWPKPATALNEKGEINFVGGVMGGFQGVNAEILKIIFFAKKEGAAGVVFDGSSLLFLNDGQGTKVAYKSEPLNLLILKRPANLKPKDEWQPFLEEDKNPPEPFEIVIDRNSAMFSGKYFASFFTTDKESGIDHYEIKDGEGQLVKADSPYELHDQSLRSKVEVKAIDKAGNERVSVLQPLHPIKIYQKSLFWGIIIVALVLLFLGGSVWRKKHRSSKR</sequence>
<evidence type="ECO:0000256" key="1">
    <source>
        <dbReference type="SAM" id="Phobius"/>
    </source>
</evidence>
<dbReference type="Gene3D" id="2.60.40.680">
    <property type="match status" value="1"/>
</dbReference>
<feature type="domain" description="Cohesin" evidence="2">
    <location>
        <begin position="39"/>
        <end position="134"/>
    </location>
</feature>
<proteinExistence type="predicted"/>
<dbReference type="GO" id="GO:0000272">
    <property type="term" value="P:polysaccharide catabolic process"/>
    <property type="evidence" value="ECO:0007669"/>
    <property type="project" value="InterPro"/>
</dbReference>
<gene>
    <name evidence="3" type="ORF">A2754_01945</name>
</gene>
<keyword evidence="1" id="KW-0472">Membrane</keyword>
<dbReference type="Proteomes" id="UP000177953">
    <property type="component" value="Unassembled WGS sequence"/>
</dbReference>
<dbReference type="AlphaFoldDB" id="A0A1F6MAG7"/>
<evidence type="ECO:0000259" key="2">
    <source>
        <dbReference type="Pfam" id="PF00963"/>
    </source>
</evidence>
<dbReference type="SUPFAM" id="SSF49384">
    <property type="entry name" value="Carbohydrate-binding domain"/>
    <property type="match status" value="1"/>
</dbReference>
<protein>
    <recommendedName>
        <fullName evidence="2">Cohesin domain-containing protein</fullName>
    </recommendedName>
</protein>
<evidence type="ECO:0000313" key="3">
    <source>
        <dbReference type="EMBL" id="OGH68631.1"/>
    </source>
</evidence>
<evidence type="ECO:0000313" key="4">
    <source>
        <dbReference type="Proteomes" id="UP000177953"/>
    </source>
</evidence>
<keyword evidence="1" id="KW-0812">Transmembrane</keyword>
<dbReference type="EMBL" id="MFPU01000086">
    <property type="protein sequence ID" value="OGH68631.1"/>
    <property type="molecule type" value="Genomic_DNA"/>
</dbReference>
<dbReference type="InterPro" id="IPR002102">
    <property type="entry name" value="Cohesin_dom"/>
</dbReference>
<keyword evidence="1" id="KW-1133">Transmembrane helix</keyword>
<accession>A0A1F6MAG7</accession>
<dbReference type="GO" id="GO:0030246">
    <property type="term" value="F:carbohydrate binding"/>
    <property type="evidence" value="ECO:0007669"/>
    <property type="project" value="InterPro"/>
</dbReference>
<comment type="caution">
    <text evidence="3">The sequence shown here is derived from an EMBL/GenBank/DDBJ whole genome shotgun (WGS) entry which is preliminary data.</text>
</comment>
<dbReference type="InterPro" id="IPR008965">
    <property type="entry name" value="CBM2/CBM3_carb-bd_dom_sf"/>
</dbReference>
<organism evidence="3 4">
    <name type="scientific">Candidatus Magasanikbacteria bacterium RIFCSPHIGHO2_01_FULL_47_8</name>
    <dbReference type="NCBI Taxonomy" id="1798673"/>
    <lineage>
        <taxon>Bacteria</taxon>
        <taxon>Candidatus Magasanikiibacteriota</taxon>
    </lineage>
</organism>
<reference evidence="3 4" key="1">
    <citation type="journal article" date="2016" name="Nat. Commun.">
        <title>Thousands of microbial genomes shed light on interconnected biogeochemical processes in an aquifer system.</title>
        <authorList>
            <person name="Anantharaman K."/>
            <person name="Brown C.T."/>
            <person name="Hug L.A."/>
            <person name="Sharon I."/>
            <person name="Castelle C.J."/>
            <person name="Probst A.J."/>
            <person name="Thomas B.C."/>
            <person name="Singh A."/>
            <person name="Wilkins M.J."/>
            <person name="Karaoz U."/>
            <person name="Brodie E.L."/>
            <person name="Williams K.H."/>
            <person name="Hubbard S.S."/>
            <person name="Banfield J.F."/>
        </authorList>
    </citation>
    <scope>NUCLEOTIDE SEQUENCE [LARGE SCALE GENOMIC DNA]</scope>
</reference>